<organism evidence="6 7">
    <name type="scientific">Desulfosudis oleivorans (strain DSM 6200 / JCM 39069 / Hxd3)</name>
    <name type="common">Desulfococcus oleovorans</name>
    <dbReference type="NCBI Taxonomy" id="96561"/>
    <lineage>
        <taxon>Bacteria</taxon>
        <taxon>Pseudomonadati</taxon>
        <taxon>Thermodesulfobacteriota</taxon>
        <taxon>Desulfobacteria</taxon>
        <taxon>Desulfobacterales</taxon>
        <taxon>Desulfosudaceae</taxon>
        <taxon>Desulfosudis</taxon>
    </lineage>
</organism>
<evidence type="ECO:0000313" key="6">
    <source>
        <dbReference type="EMBL" id="ABW67925.1"/>
    </source>
</evidence>
<dbReference type="EMBL" id="CP000859">
    <property type="protein sequence ID" value="ABW67925.1"/>
    <property type="molecule type" value="Genomic_DNA"/>
</dbReference>
<keyword evidence="4 5" id="KW-0411">Iron-sulfur</keyword>
<evidence type="ECO:0000256" key="2">
    <source>
        <dbReference type="ARBA" id="ARBA00022723"/>
    </source>
</evidence>
<evidence type="ECO:0000256" key="1">
    <source>
        <dbReference type="ARBA" id="ARBA00022691"/>
    </source>
</evidence>
<feature type="binding site" evidence="5">
    <location>
        <position position="85"/>
    </location>
    <ligand>
        <name>[4Fe-4S] cluster</name>
        <dbReference type="ChEBI" id="CHEBI:49883"/>
        <note>4Fe-4S-S-AdoMet</note>
    </ligand>
</feature>
<feature type="binding site" evidence="5">
    <location>
        <position position="88"/>
    </location>
    <ligand>
        <name>[4Fe-4S] cluster</name>
        <dbReference type="ChEBI" id="CHEBI:49883"/>
        <note>4Fe-4S-S-AdoMet</note>
    </ligand>
</feature>
<dbReference type="InterPro" id="IPR016431">
    <property type="entry name" value="Pyrv-formate_lyase-activ_prd"/>
</dbReference>
<keyword evidence="2 5" id="KW-0479">Metal-binding</keyword>
<evidence type="ECO:0000256" key="5">
    <source>
        <dbReference type="PIRSR" id="PIRSR004869-50"/>
    </source>
</evidence>
<sequence length="326" mass="35979">MEMMISTKQKRVSEIAPVLWQRLESCDLCPRKCGVNRLAGEKGFCALSGDWVPVSSFCAHRGEEPVLSGRAGSGTIFFSHCNLGCLFCQNHQISDNSLDPGPSMVRIDELARIMIVLQAMGCHNINFVTPTHVLPHIVAAIKIALDQGLVLPLVYNCGGYENAEVIRLLDGVMDIYLPDFKYMDGALARTYSAAPDYPAAAAAAFKEMYRQAGSGLDIDPATQTARHGMIIRHLVLPGGVKNSVDVLTWIADNLSPKLHLSLMSQYHPPAGPRRPEPPLDRPLFPEEYGAVSARAESLGFENGWFQEMESHDVYRPDFKKAHPFEE</sequence>
<dbReference type="InterPro" id="IPR058240">
    <property type="entry name" value="rSAM_sf"/>
</dbReference>
<keyword evidence="3 5" id="KW-0408">Iron</keyword>
<dbReference type="Gene3D" id="3.20.20.70">
    <property type="entry name" value="Aldolase class I"/>
    <property type="match status" value="1"/>
</dbReference>
<dbReference type="InterPro" id="IPR007197">
    <property type="entry name" value="rSAM"/>
</dbReference>
<keyword evidence="7" id="KW-1185">Reference proteome</keyword>
<dbReference type="RefSeq" id="WP_012175537.1">
    <property type="nucleotide sequence ID" value="NC_009943.1"/>
</dbReference>
<name>A8ZTZ2_DESOH</name>
<accession>A8ZTZ2</accession>
<dbReference type="AlphaFoldDB" id="A8ZTZ2"/>
<dbReference type="SUPFAM" id="SSF102114">
    <property type="entry name" value="Radical SAM enzymes"/>
    <property type="match status" value="1"/>
</dbReference>
<dbReference type="GO" id="GO:0051536">
    <property type="term" value="F:iron-sulfur cluster binding"/>
    <property type="evidence" value="ECO:0007669"/>
    <property type="project" value="UniProtKB-KW"/>
</dbReference>
<dbReference type="PIRSF" id="PIRSF004869">
    <property type="entry name" value="PflX_prd"/>
    <property type="match status" value="1"/>
</dbReference>
<evidence type="ECO:0000256" key="4">
    <source>
        <dbReference type="ARBA" id="ARBA00023014"/>
    </source>
</evidence>
<dbReference type="eggNOG" id="COG1313">
    <property type="taxonomic scope" value="Bacteria"/>
</dbReference>
<dbReference type="PANTHER" id="PTHR43075">
    <property type="entry name" value="FORMATE LYASE ACTIVATING ENZYME, PUTATIVE (AFU_ORTHOLOGUE AFUA_2G15630)-RELATED"/>
    <property type="match status" value="1"/>
</dbReference>
<evidence type="ECO:0000256" key="3">
    <source>
        <dbReference type="ARBA" id="ARBA00023004"/>
    </source>
</evidence>
<dbReference type="InterPro" id="IPR040085">
    <property type="entry name" value="MJ0674-like"/>
</dbReference>
<evidence type="ECO:0000313" key="7">
    <source>
        <dbReference type="Proteomes" id="UP000008561"/>
    </source>
</evidence>
<dbReference type="SFLD" id="SFLDS00029">
    <property type="entry name" value="Radical_SAM"/>
    <property type="match status" value="1"/>
</dbReference>
<keyword evidence="1 5" id="KW-0949">S-adenosyl-L-methionine</keyword>
<dbReference type="Proteomes" id="UP000008561">
    <property type="component" value="Chromosome"/>
</dbReference>
<gene>
    <name evidence="6" type="ordered locus">Dole_2121</name>
</gene>
<dbReference type="CDD" id="cd01335">
    <property type="entry name" value="Radical_SAM"/>
    <property type="match status" value="1"/>
</dbReference>
<dbReference type="GO" id="GO:0046872">
    <property type="term" value="F:metal ion binding"/>
    <property type="evidence" value="ECO:0007669"/>
    <property type="project" value="UniProtKB-KW"/>
</dbReference>
<feature type="binding site" evidence="5">
    <location>
        <position position="81"/>
    </location>
    <ligand>
        <name>[4Fe-4S] cluster</name>
        <dbReference type="ChEBI" id="CHEBI:49883"/>
        <note>4Fe-4S-S-AdoMet</note>
    </ligand>
</feature>
<dbReference type="HOGENOM" id="CLU_062674_0_1_7"/>
<dbReference type="InterPro" id="IPR013785">
    <property type="entry name" value="Aldolase_TIM"/>
</dbReference>
<dbReference type="KEGG" id="dol:Dole_2121"/>
<dbReference type="SFLD" id="SFLDG01099">
    <property type="entry name" value="Uncharacterised_Radical_SAM_Su"/>
    <property type="match status" value="1"/>
</dbReference>
<comment type="cofactor">
    <cofactor evidence="5">
        <name>[4Fe-4S] cluster</name>
        <dbReference type="ChEBI" id="CHEBI:49883"/>
    </cofactor>
    <text evidence="5">Binds 1 [4Fe-4S] cluster. The cluster is coordinated with 3 cysteines and an exchangeable S-adenosyl-L-methionine.</text>
</comment>
<dbReference type="PANTHER" id="PTHR43075:SF1">
    <property type="entry name" value="FORMATE LYASE ACTIVATING ENZYME, PUTATIVE (AFU_ORTHOLOGUE AFUA_2G15630)-RELATED"/>
    <property type="match status" value="1"/>
</dbReference>
<reference evidence="6 7" key="1">
    <citation type="submission" date="2007-10" db="EMBL/GenBank/DDBJ databases">
        <title>Complete sequence of Desulfococcus oleovorans Hxd3.</title>
        <authorList>
            <consortium name="US DOE Joint Genome Institute"/>
            <person name="Copeland A."/>
            <person name="Lucas S."/>
            <person name="Lapidus A."/>
            <person name="Barry K."/>
            <person name="Glavina del Rio T."/>
            <person name="Dalin E."/>
            <person name="Tice H."/>
            <person name="Pitluck S."/>
            <person name="Kiss H."/>
            <person name="Brettin T."/>
            <person name="Bruce D."/>
            <person name="Detter J.C."/>
            <person name="Han C."/>
            <person name="Schmutz J."/>
            <person name="Larimer F."/>
            <person name="Land M."/>
            <person name="Hauser L."/>
            <person name="Kyrpides N."/>
            <person name="Kim E."/>
            <person name="Wawrik B."/>
            <person name="Richardson P."/>
        </authorList>
    </citation>
    <scope>NUCLEOTIDE SEQUENCE [LARGE SCALE GENOMIC DNA]</scope>
    <source>
        <strain evidence="7">DSM 6200 / JCM 39069 / Hxd3</strain>
    </source>
</reference>
<dbReference type="GO" id="GO:0003824">
    <property type="term" value="F:catalytic activity"/>
    <property type="evidence" value="ECO:0007669"/>
    <property type="project" value="InterPro"/>
</dbReference>
<proteinExistence type="predicted"/>
<protein>
    <submittedName>
        <fullName evidence="6">Radical SAM domain protein</fullName>
    </submittedName>
</protein>